<gene>
    <name evidence="5" type="primary">Slc16a14_1</name>
    <name evidence="5" type="ORF">AVEN_257858_1</name>
</gene>
<dbReference type="Proteomes" id="UP000499080">
    <property type="component" value="Unassembled WGS sequence"/>
</dbReference>
<feature type="transmembrane region" description="Helical" evidence="3">
    <location>
        <begin position="96"/>
        <end position="114"/>
    </location>
</feature>
<feature type="compositionally biased region" description="Polar residues" evidence="2">
    <location>
        <begin position="307"/>
        <end position="327"/>
    </location>
</feature>
<dbReference type="InterPro" id="IPR020846">
    <property type="entry name" value="MFS_dom"/>
</dbReference>
<dbReference type="Gene3D" id="1.20.1250.20">
    <property type="entry name" value="MFS general substrate transporter like domains"/>
    <property type="match status" value="2"/>
</dbReference>
<feature type="transmembrane region" description="Helical" evidence="3">
    <location>
        <begin position="455"/>
        <end position="476"/>
    </location>
</feature>
<comment type="subcellular location">
    <subcellularLocation>
        <location evidence="1">Membrane</location>
        <topology evidence="1">Multi-pass membrane protein</topology>
    </subcellularLocation>
</comment>
<dbReference type="FunFam" id="1.20.1250.20:FF:000398">
    <property type="entry name" value="Monocarboxylate transporter 14"/>
    <property type="match status" value="1"/>
</dbReference>
<feature type="transmembrane region" description="Helical" evidence="3">
    <location>
        <begin position="548"/>
        <end position="571"/>
    </location>
</feature>
<protein>
    <submittedName>
        <fullName evidence="5">Monocarboxylate transporter 14</fullName>
    </submittedName>
</protein>
<evidence type="ECO:0000259" key="4">
    <source>
        <dbReference type="PROSITE" id="PS50850"/>
    </source>
</evidence>
<feature type="transmembrane region" description="Helical" evidence="3">
    <location>
        <begin position="615"/>
        <end position="635"/>
    </location>
</feature>
<dbReference type="GO" id="GO:0016020">
    <property type="term" value="C:membrane"/>
    <property type="evidence" value="ECO:0007669"/>
    <property type="project" value="UniProtKB-SubCell"/>
</dbReference>
<feature type="transmembrane region" description="Helical" evidence="3">
    <location>
        <begin position="492"/>
        <end position="510"/>
    </location>
</feature>
<dbReference type="Pfam" id="PF07690">
    <property type="entry name" value="MFS_1"/>
    <property type="match status" value="2"/>
</dbReference>
<keyword evidence="3" id="KW-1133">Transmembrane helix</keyword>
<keyword evidence="6" id="KW-1185">Reference proteome</keyword>
<reference evidence="5 6" key="1">
    <citation type="journal article" date="2019" name="Sci. Rep.">
        <title>Orb-weaving spider Araneus ventricosus genome elucidates the spidroin gene catalogue.</title>
        <authorList>
            <person name="Kono N."/>
            <person name="Nakamura H."/>
            <person name="Ohtoshi R."/>
            <person name="Moran D.A.P."/>
            <person name="Shinohara A."/>
            <person name="Yoshida Y."/>
            <person name="Fujiwara M."/>
            <person name="Mori M."/>
            <person name="Tomita M."/>
            <person name="Arakawa K."/>
        </authorList>
    </citation>
    <scope>NUCLEOTIDE SEQUENCE [LARGE SCALE GENOMIC DNA]</scope>
</reference>
<dbReference type="PROSITE" id="PS50850">
    <property type="entry name" value="MFS"/>
    <property type="match status" value="1"/>
</dbReference>
<feature type="transmembrane region" description="Helical" evidence="3">
    <location>
        <begin position="522"/>
        <end position="542"/>
    </location>
</feature>
<organism evidence="5 6">
    <name type="scientific">Araneus ventricosus</name>
    <name type="common">Orbweaver spider</name>
    <name type="synonym">Epeira ventricosa</name>
    <dbReference type="NCBI Taxonomy" id="182803"/>
    <lineage>
        <taxon>Eukaryota</taxon>
        <taxon>Metazoa</taxon>
        <taxon>Ecdysozoa</taxon>
        <taxon>Arthropoda</taxon>
        <taxon>Chelicerata</taxon>
        <taxon>Arachnida</taxon>
        <taxon>Araneae</taxon>
        <taxon>Araneomorphae</taxon>
        <taxon>Entelegynae</taxon>
        <taxon>Araneoidea</taxon>
        <taxon>Araneidae</taxon>
        <taxon>Araneus</taxon>
    </lineage>
</organism>
<feature type="transmembrane region" description="Helical" evidence="3">
    <location>
        <begin position="153"/>
        <end position="172"/>
    </location>
</feature>
<keyword evidence="3" id="KW-0472">Membrane</keyword>
<feature type="domain" description="Major facilitator superfamily (MFS) profile" evidence="4">
    <location>
        <begin position="455"/>
        <end position="658"/>
    </location>
</feature>
<dbReference type="AlphaFoldDB" id="A0A4Y2EH05"/>
<dbReference type="InterPro" id="IPR036259">
    <property type="entry name" value="MFS_trans_sf"/>
</dbReference>
<dbReference type="OrthoDB" id="6499973at2759"/>
<feature type="transmembrane region" description="Helical" evidence="3">
    <location>
        <begin position="65"/>
        <end position="84"/>
    </location>
</feature>
<feature type="transmembrane region" description="Helical" evidence="3">
    <location>
        <begin position="120"/>
        <end position="141"/>
    </location>
</feature>
<feature type="transmembrane region" description="Helical" evidence="3">
    <location>
        <begin position="184"/>
        <end position="203"/>
    </location>
</feature>
<dbReference type="GO" id="GO:0008028">
    <property type="term" value="F:monocarboxylic acid transmembrane transporter activity"/>
    <property type="evidence" value="ECO:0007669"/>
    <property type="project" value="TreeGrafter"/>
</dbReference>
<dbReference type="PANTHER" id="PTHR11360">
    <property type="entry name" value="MONOCARBOXYLATE TRANSPORTER"/>
    <property type="match status" value="1"/>
</dbReference>
<feature type="transmembrane region" description="Helical" evidence="3">
    <location>
        <begin position="583"/>
        <end position="603"/>
    </location>
</feature>
<dbReference type="FunFam" id="1.20.1250.20:FF:000271">
    <property type="entry name" value="Monocarboxylate transporter"/>
    <property type="match status" value="1"/>
</dbReference>
<feature type="transmembrane region" description="Helical" evidence="3">
    <location>
        <begin position="28"/>
        <end position="53"/>
    </location>
</feature>
<dbReference type="EMBL" id="BGPR01000588">
    <property type="protein sequence ID" value="GBM27546.1"/>
    <property type="molecule type" value="Genomic_DNA"/>
</dbReference>
<evidence type="ECO:0000256" key="3">
    <source>
        <dbReference type="SAM" id="Phobius"/>
    </source>
</evidence>
<evidence type="ECO:0000256" key="1">
    <source>
        <dbReference type="ARBA" id="ARBA00004141"/>
    </source>
</evidence>
<evidence type="ECO:0000313" key="6">
    <source>
        <dbReference type="Proteomes" id="UP000499080"/>
    </source>
</evidence>
<keyword evidence="3" id="KW-0812">Transmembrane</keyword>
<comment type="caution">
    <text evidence="5">The sequence shown here is derived from an EMBL/GenBank/DDBJ whole genome shotgun (WGS) entry which is preliminary data.</text>
</comment>
<evidence type="ECO:0000313" key="5">
    <source>
        <dbReference type="EMBL" id="GBM27546.1"/>
    </source>
</evidence>
<dbReference type="InterPro" id="IPR011701">
    <property type="entry name" value="MFS"/>
</dbReference>
<accession>A0A4Y2EH05</accession>
<dbReference type="PANTHER" id="PTHR11360:SF284">
    <property type="entry name" value="EG:103B4.3 PROTEIN-RELATED"/>
    <property type="match status" value="1"/>
</dbReference>
<dbReference type="InterPro" id="IPR050327">
    <property type="entry name" value="Proton-linked_MCT"/>
</dbReference>
<proteinExistence type="predicted"/>
<dbReference type="SUPFAM" id="SSF103473">
    <property type="entry name" value="MFS general substrate transporter"/>
    <property type="match status" value="1"/>
</dbReference>
<evidence type="ECO:0000256" key="2">
    <source>
        <dbReference type="SAM" id="MobiDB-lite"/>
    </source>
</evidence>
<sequence>MVVVKRDSMKKASEEAAMPPPPDGGWGWVVVFASFMIHVVADGVTYTFGIFYYEFLKYYGESKGTTAWVASIMVGTTYCIGPIASGLTNRYGCRAVTIAGSIMAAAGLMLSTLAPNVLTLYFTIGIITGAGLGLMYLPSIVSVTCYFEKQRAFATGMAVCGSGMGTFALAPLTEYLVEMYGWKGSMLIISAMVLNCTVFGALFRPLEASCPRKKSLSVIKNPELPKLKLSNGTLNNGRLSVTEDGISPSTPLMFQANGHATTEEQAKKHTEDTVSNDSRITNGFINHSKSLDITPKMMLPPGYSTNPSTPLESNGVSKDNILRSNGTTHDKKTDSTLRNSLMLPADFLRRKVEGTPLSSFVCSSASLAQTHKELSQLEYSCSQSHHGGLMYRKDIFYSGSLVSLAKYSSHPNISYSSVWDSPETDSKRNRFKCCPKEMRDALMEMTNFSLLKDPIFLMFAVSNFLTSIGFNVPYIYTKDRVADMGLTSAEEASFLLSIIGISNTVGRVTLGYLSDRSCVNRLWIYNVSLLICGLSTALSCYALDYTSMAIYCVTFGATAGAYVSLTSVILVDLLGLDKLTNAFGILLVFQGISCLIGPPITGWLYDFLGSYDPGFFMSGAMIAISGIMLFLVPCIQKPPTIHLSDPENPKSKTAETSA</sequence>
<feature type="region of interest" description="Disordered" evidence="2">
    <location>
        <begin position="307"/>
        <end position="334"/>
    </location>
</feature>
<name>A0A4Y2EH05_ARAVE</name>
<dbReference type="CDD" id="cd17352">
    <property type="entry name" value="MFS_MCT_SLC16"/>
    <property type="match status" value="1"/>
</dbReference>